<proteinExistence type="predicted"/>
<reference evidence="2 3" key="1">
    <citation type="submission" date="2019-06" db="EMBL/GenBank/DDBJ databases">
        <title>Sorghum-associated microbial communities from plants grown in Nebraska, USA.</title>
        <authorList>
            <person name="Schachtman D."/>
        </authorList>
    </citation>
    <scope>NUCLEOTIDE SEQUENCE [LARGE SCALE GENOMIC DNA]</scope>
    <source>
        <strain evidence="2 3">1225</strain>
    </source>
</reference>
<dbReference type="RefSeq" id="WP_145641514.1">
    <property type="nucleotide sequence ID" value="NZ_VIWP01000008.1"/>
</dbReference>
<evidence type="ECO:0000259" key="1">
    <source>
        <dbReference type="Pfam" id="PF06527"/>
    </source>
</evidence>
<keyword evidence="3" id="KW-1185">Reference proteome</keyword>
<evidence type="ECO:0000313" key="3">
    <source>
        <dbReference type="Proteomes" id="UP000320653"/>
    </source>
</evidence>
<feature type="domain" description="TniQ" evidence="1">
    <location>
        <begin position="5"/>
        <end position="138"/>
    </location>
</feature>
<sequence length="503" mass="56100">MLLDVELHPFEDILSYLSRVAAVNGVPSTASMLRQMDTTPHEVWLGKEVATAAVCANLSRPFHQVRRASFVPLHEGVYSVAGSRILHKELWTGAPRFCPLCILDDMKFGRGPERARSFARLSWRLRSVGACHVHSVALMTSRSRGLRHEFYNAVSSDPTYVCFKAERLEPVSLHEADRYFASRLDGATLEHPWLDAIPYDVASGVAARIGILVRHGARTLVRSLPEVEMLAARREGFGVLSAGASGFEAFSRYWIRKKWKRNTTNIGRHLFGELYQYLEANSGDQGTSQVAEVLRKVASDGLPLERGRKFLGTRGNGGVQTIRGVVLHYGIPHKRVMTILQEEGVLVENAELHDITLKFDVSSVRSRLEAEAGGISYRTLLTRYNLQLFKGSAIFDGRFSWALRPKTIAQSSRRRTFFSHHADALLNHLTIDASAGKHPGRCVLTTAARKAECSLNDILVLLMERRLGHVSYDPDLKFLGIQVSVEEVRNKLPISSGNEPVPK</sequence>
<name>A0A561QGH6_9HYPH</name>
<gene>
    <name evidence="2" type="ORF">FHW37_108140</name>
</gene>
<evidence type="ECO:0000313" key="2">
    <source>
        <dbReference type="EMBL" id="TWF49470.1"/>
    </source>
</evidence>
<dbReference type="EMBL" id="VIWP01000008">
    <property type="protein sequence ID" value="TWF49470.1"/>
    <property type="molecule type" value="Genomic_DNA"/>
</dbReference>
<organism evidence="2 3">
    <name type="scientific">Neorhizobium alkalisoli</name>
    <dbReference type="NCBI Taxonomy" id="528178"/>
    <lineage>
        <taxon>Bacteria</taxon>
        <taxon>Pseudomonadati</taxon>
        <taxon>Pseudomonadota</taxon>
        <taxon>Alphaproteobacteria</taxon>
        <taxon>Hyphomicrobiales</taxon>
        <taxon>Rhizobiaceae</taxon>
        <taxon>Rhizobium/Agrobacterium group</taxon>
        <taxon>Neorhizobium</taxon>
    </lineage>
</organism>
<dbReference type="Proteomes" id="UP000320653">
    <property type="component" value="Unassembled WGS sequence"/>
</dbReference>
<comment type="caution">
    <text evidence="2">The sequence shown here is derived from an EMBL/GenBank/DDBJ whole genome shotgun (WGS) entry which is preliminary data.</text>
</comment>
<accession>A0A561QGH6</accession>
<protein>
    <submittedName>
        <fullName evidence="2">TniQ protein</fullName>
    </submittedName>
</protein>
<dbReference type="AlphaFoldDB" id="A0A561QGH6"/>
<dbReference type="Pfam" id="PF06527">
    <property type="entry name" value="TniQ"/>
    <property type="match status" value="1"/>
</dbReference>
<dbReference type="OrthoDB" id="7595282at2"/>
<dbReference type="InterPro" id="IPR009492">
    <property type="entry name" value="TniQ"/>
</dbReference>